<proteinExistence type="predicted"/>
<sequence length="326" mass="36163">MPLLALAIPFAQSSSASYESNPHTDRHEIAIDMEKIKNQPLDSPSASLVAKLPEAHFRRTVFECHPIPVNKYFDNLLAELVTPQNECSARQYTSNAELRKALGDLMTFHPAAGSLSVEARIRAVGFPSLLRDEPEYLPGTLSALTFDIGAHSIEIGRFEFPQLNVPGEAEFLFAGESELAFLHEGNPNAPRIREEHAAILGFHYRAAGMRGHTTLPPAGYALAATDDTHLSDFTAQLARCRQRTDLGRSPRSVDARNYNWPNPLDTMQNGPCVIQLGQAPAEPRRRPEFSYVGESPERRRTGYGYAADLRRRANFSRNFLSFGATT</sequence>
<dbReference type="Proteomes" id="UP000364291">
    <property type="component" value="Unassembled WGS sequence"/>
</dbReference>
<organism evidence="1 2">
    <name type="scientific">Pandoraea apista</name>
    <dbReference type="NCBI Taxonomy" id="93218"/>
    <lineage>
        <taxon>Bacteria</taxon>
        <taxon>Pseudomonadati</taxon>
        <taxon>Pseudomonadota</taxon>
        <taxon>Betaproteobacteria</taxon>
        <taxon>Burkholderiales</taxon>
        <taxon>Burkholderiaceae</taxon>
        <taxon>Pandoraea</taxon>
    </lineage>
</organism>
<dbReference type="AlphaFoldDB" id="A0A5E5P610"/>
<dbReference type="RefSeq" id="WP_191624838.1">
    <property type="nucleotide sequence ID" value="NZ_JAZHOW010000005.1"/>
</dbReference>
<evidence type="ECO:0000313" key="2">
    <source>
        <dbReference type="Proteomes" id="UP000364291"/>
    </source>
</evidence>
<dbReference type="EMBL" id="CABPSX010000005">
    <property type="protein sequence ID" value="VVG71784.1"/>
    <property type="molecule type" value="Genomic_DNA"/>
</dbReference>
<protein>
    <submittedName>
        <fullName evidence="1">Uncharacterized protein</fullName>
    </submittedName>
</protein>
<gene>
    <name evidence="1" type="ORF">PAP18089_02770</name>
</gene>
<evidence type="ECO:0000313" key="1">
    <source>
        <dbReference type="EMBL" id="VVG71784.1"/>
    </source>
</evidence>
<name>A0A5E5P610_9BURK</name>
<reference evidence="1 2" key="1">
    <citation type="submission" date="2019-08" db="EMBL/GenBank/DDBJ databases">
        <authorList>
            <person name="Peeters C."/>
        </authorList>
    </citation>
    <scope>NUCLEOTIDE SEQUENCE [LARGE SCALE GENOMIC DNA]</scope>
    <source>
        <strain evidence="1 2">LMG 18089</strain>
    </source>
</reference>
<accession>A0A5E5P610</accession>